<dbReference type="OrthoDB" id="10249667at2759"/>
<dbReference type="Pfam" id="PF01472">
    <property type="entry name" value="PUA"/>
    <property type="match status" value="1"/>
</dbReference>
<dbReference type="InterPro" id="IPR015947">
    <property type="entry name" value="PUA-like_sf"/>
</dbReference>
<dbReference type="InterPro" id="IPR004521">
    <property type="entry name" value="Uncharacterised_CHP00451"/>
</dbReference>
<dbReference type="Proteomes" id="UP000324585">
    <property type="component" value="Unassembled WGS sequence"/>
</dbReference>
<reference evidence="6" key="1">
    <citation type="journal article" date="2019" name="Nat. Commun.">
        <title>Expansion of phycobilisome linker gene families in mesophilic red algae.</title>
        <authorList>
            <person name="Lee J."/>
            <person name="Kim D."/>
            <person name="Bhattacharya D."/>
            <person name="Yoon H.S."/>
        </authorList>
    </citation>
    <scope>NUCLEOTIDE SEQUENCE [LARGE SCALE GENOMIC DNA]</scope>
    <source>
        <strain evidence="6">CCMP 1328</strain>
    </source>
</reference>
<dbReference type="CDD" id="cd11609">
    <property type="entry name" value="MCT1_N"/>
    <property type="match status" value="1"/>
</dbReference>
<evidence type="ECO:0000256" key="2">
    <source>
        <dbReference type="ARBA" id="ARBA00022490"/>
    </source>
</evidence>
<dbReference type="OMA" id="GVENIHY"/>
<dbReference type="InterPro" id="IPR041366">
    <property type="entry name" value="Pre-PUA"/>
</dbReference>
<keyword evidence="2 3" id="KW-0963">Cytoplasm</keyword>
<comment type="caution">
    <text evidence="5">The sequence shown here is derived from an EMBL/GenBank/DDBJ whole genome shotgun (WGS) entry which is preliminary data.</text>
</comment>
<organism evidence="5 6">
    <name type="scientific">Porphyridium purpureum</name>
    <name type="common">Red alga</name>
    <name type="synonym">Porphyridium cruentum</name>
    <dbReference type="NCBI Taxonomy" id="35688"/>
    <lineage>
        <taxon>Eukaryota</taxon>
        <taxon>Rhodophyta</taxon>
        <taxon>Bangiophyceae</taxon>
        <taxon>Porphyridiales</taxon>
        <taxon>Porphyridiaceae</taxon>
        <taxon>Porphyridium</taxon>
    </lineage>
</organism>
<dbReference type="PANTHER" id="PTHR22798">
    <property type="entry name" value="MCT-1 PROTEIN"/>
    <property type="match status" value="1"/>
</dbReference>
<dbReference type="GO" id="GO:0001731">
    <property type="term" value="P:formation of translation preinitiation complex"/>
    <property type="evidence" value="ECO:0007669"/>
    <property type="project" value="TreeGrafter"/>
</dbReference>
<accession>A0A5J4YQ82</accession>
<evidence type="ECO:0000313" key="5">
    <source>
        <dbReference type="EMBL" id="KAA8493385.1"/>
    </source>
</evidence>
<dbReference type="GO" id="GO:0003723">
    <property type="term" value="F:RNA binding"/>
    <property type="evidence" value="ECO:0007669"/>
    <property type="project" value="InterPro"/>
</dbReference>
<keyword evidence="6" id="KW-1185">Reference proteome</keyword>
<dbReference type="EMBL" id="VRMN01000007">
    <property type="protein sequence ID" value="KAA8493385.1"/>
    <property type="molecule type" value="Genomic_DNA"/>
</dbReference>
<dbReference type="AlphaFoldDB" id="A0A5J4YQ82"/>
<evidence type="ECO:0000259" key="4">
    <source>
        <dbReference type="SMART" id="SM00359"/>
    </source>
</evidence>
<feature type="domain" description="PUA" evidence="4">
    <location>
        <begin position="95"/>
        <end position="174"/>
    </location>
</feature>
<gene>
    <name evidence="5" type="ORF">FVE85_8830</name>
</gene>
<dbReference type="NCBIfam" id="TIGR00451">
    <property type="entry name" value="unchar_dom_2"/>
    <property type="match status" value="1"/>
</dbReference>
<evidence type="ECO:0000256" key="3">
    <source>
        <dbReference type="PIRNR" id="PIRNR005067"/>
    </source>
</evidence>
<dbReference type="PROSITE" id="PS50890">
    <property type="entry name" value="PUA"/>
    <property type="match status" value="1"/>
</dbReference>
<dbReference type="FunFam" id="3.10.400.20:FF:000001">
    <property type="entry name" value="Malignant T-cell-amplified sequence 1"/>
    <property type="match status" value="1"/>
</dbReference>
<sequence>MFKKFSSEVSVSSKAPVKSSVQRQMRARIEEQMPSLNEYMDELLPKKEKVLVVKCEEHVSLLCVEKKMEPLFFCVRDGPYFPTLRLLHMFPHALPRVQVDRGAIKHVMKGADIMCPGLTSPGAAMPVELEQNAIVAVMAEGKQHAVGIGRMKMSTAQIREVNKGVGIENVHHLGDGLFKTITLS</sequence>
<evidence type="ECO:0000256" key="1">
    <source>
        <dbReference type="ARBA" id="ARBA00004496"/>
    </source>
</evidence>
<dbReference type="PANTHER" id="PTHR22798:SF0">
    <property type="entry name" value="MALIGNANT T-CELL-AMPLIFIED SEQUENCE 1"/>
    <property type="match status" value="1"/>
</dbReference>
<protein>
    <submittedName>
        <fullName evidence="5">Malignant T-cell-amplified sequence 1</fullName>
    </submittedName>
</protein>
<dbReference type="Gene3D" id="3.10.400.20">
    <property type="match status" value="1"/>
</dbReference>
<dbReference type="Pfam" id="PF17832">
    <property type="entry name" value="Pre-PUA"/>
    <property type="match status" value="1"/>
</dbReference>
<dbReference type="SUPFAM" id="SSF88697">
    <property type="entry name" value="PUA domain-like"/>
    <property type="match status" value="1"/>
</dbReference>
<dbReference type="PIRSF" id="PIRSF005067">
    <property type="entry name" value="Tma_RNA-bind_prd"/>
    <property type="match status" value="1"/>
</dbReference>
<name>A0A5J4YQ82_PORPP</name>
<comment type="subcellular location">
    <subcellularLocation>
        <location evidence="1 3">Cytoplasm</location>
    </subcellularLocation>
</comment>
<dbReference type="CDD" id="cd21155">
    <property type="entry name" value="PUA_MCTS-1-like"/>
    <property type="match status" value="1"/>
</dbReference>
<dbReference type="InterPro" id="IPR016437">
    <property type="entry name" value="MCT-1/Tma20"/>
</dbReference>
<dbReference type="GO" id="GO:0005737">
    <property type="term" value="C:cytoplasm"/>
    <property type="evidence" value="ECO:0007669"/>
    <property type="project" value="UniProtKB-SubCell"/>
</dbReference>
<proteinExistence type="predicted"/>
<evidence type="ECO:0000313" key="6">
    <source>
        <dbReference type="Proteomes" id="UP000324585"/>
    </source>
</evidence>
<dbReference type="InterPro" id="IPR002478">
    <property type="entry name" value="PUA"/>
</dbReference>
<dbReference type="SMART" id="SM00359">
    <property type="entry name" value="PUA"/>
    <property type="match status" value="1"/>
</dbReference>